<sequence length="259" mass="29888">MSEDHMYRWPDYYDWTSEGLDGDVTYYADLAMKAKGPVLELGCGTGRCSLGMARHGVEVVGVDKQPEMLAVAEKKANEMGLSDRCRWICEDMTALKLGRRFNLVVIPYRSFLHLLHVRDQVAALQTIRRHLEDGGCLAFNVFVPEISQLVEEEGRLVHRGVFSVPGTGQTVEVYDYMEFDHFRQQAAVIRYYERVEKDGRLLERLRTRFSMRYVFPTELFHLLRLTGFEVVKRYGGFRKEPFGPESTELVIEATKTAHH</sequence>
<keyword evidence="4" id="KW-1185">Reference proteome</keyword>
<keyword evidence="1 3" id="KW-0808">Transferase</keyword>
<dbReference type="InterPro" id="IPR041698">
    <property type="entry name" value="Methyltransf_25"/>
</dbReference>
<evidence type="ECO:0000313" key="3">
    <source>
        <dbReference type="EMBL" id="SIT19485.1"/>
    </source>
</evidence>
<gene>
    <name evidence="3" type="ORF">SAMN05421790_1226</name>
</gene>
<dbReference type="Proteomes" id="UP000186795">
    <property type="component" value="Unassembled WGS sequence"/>
</dbReference>
<dbReference type="SUPFAM" id="SSF53335">
    <property type="entry name" value="S-adenosyl-L-methionine-dependent methyltransferases"/>
    <property type="match status" value="1"/>
</dbReference>
<dbReference type="AlphaFoldDB" id="A0A1N7Q9G8"/>
<dbReference type="Gene3D" id="3.40.50.150">
    <property type="entry name" value="Vaccinia Virus protein VP39"/>
    <property type="match status" value="1"/>
</dbReference>
<reference evidence="4" key="1">
    <citation type="submission" date="2017-01" db="EMBL/GenBank/DDBJ databases">
        <authorList>
            <person name="Varghese N."/>
            <person name="Submissions S."/>
        </authorList>
    </citation>
    <scope>NUCLEOTIDE SEQUENCE [LARGE SCALE GENOMIC DNA]</scope>
    <source>
        <strain evidence="4">DSM 45196</strain>
    </source>
</reference>
<name>A0A1N7Q9G8_9BACL</name>
<keyword evidence="3" id="KW-0489">Methyltransferase</keyword>
<protein>
    <submittedName>
        <fullName evidence="3">Methyltransferase domain-containing protein</fullName>
    </submittedName>
</protein>
<dbReference type="EMBL" id="FTOD01000022">
    <property type="protein sequence ID" value="SIT19485.1"/>
    <property type="molecule type" value="Genomic_DNA"/>
</dbReference>
<dbReference type="GO" id="GO:0008168">
    <property type="term" value="F:methyltransferase activity"/>
    <property type="evidence" value="ECO:0007669"/>
    <property type="project" value="UniProtKB-KW"/>
</dbReference>
<dbReference type="GO" id="GO:0032259">
    <property type="term" value="P:methylation"/>
    <property type="evidence" value="ECO:0007669"/>
    <property type="project" value="UniProtKB-KW"/>
</dbReference>
<evidence type="ECO:0000259" key="2">
    <source>
        <dbReference type="Pfam" id="PF13649"/>
    </source>
</evidence>
<dbReference type="Pfam" id="PF13649">
    <property type="entry name" value="Methyltransf_25"/>
    <property type="match status" value="1"/>
</dbReference>
<dbReference type="PANTHER" id="PTHR43861">
    <property type="entry name" value="TRANS-ACONITATE 2-METHYLTRANSFERASE-RELATED"/>
    <property type="match status" value="1"/>
</dbReference>
<evidence type="ECO:0000256" key="1">
    <source>
        <dbReference type="ARBA" id="ARBA00022679"/>
    </source>
</evidence>
<evidence type="ECO:0000313" key="4">
    <source>
        <dbReference type="Proteomes" id="UP000186795"/>
    </source>
</evidence>
<dbReference type="InterPro" id="IPR029063">
    <property type="entry name" value="SAM-dependent_MTases_sf"/>
</dbReference>
<dbReference type="CDD" id="cd02440">
    <property type="entry name" value="AdoMet_MTases"/>
    <property type="match status" value="1"/>
</dbReference>
<feature type="domain" description="Methyltransferase" evidence="2">
    <location>
        <begin position="38"/>
        <end position="135"/>
    </location>
</feature>
<accession>A0A1N7Q9G8</accession>
<proteinExistence type="predicted"/>
<organism evidence="3 4">
    <name type="scientific">Kroppenstedtia eburnea</name>
    <dbReference type="NCBI Taxonomy" id="714067"/>
    <lineage>
        <taxon>Bacteria</taxon>
        <taxon>Bacillati</taxon>
        <taxon>Bacillota</taxon>
        <taxon>Bacilli</taxon>
        <taxon>Bacillales</taxon>
        <taxon>Thermoactinomycetaceae</taxon>
        <taxon>Kroppenstedtia</taxon>
    </lineage>
</organism>